<keyword evidence="3" id="KW-0131">Cell cycle</keyword>
<dbReference type="RefSeq" id="WP_101534829.1">
    <property type="nucleotide sequence ID" value="NZ_PKUQ01000031.1"/>
</dbReference>
<dbReference type="NCBIfam" id="NF040713">
    <property type="entry name" value="ZapE"/>
    <property type="match status" value="1"/>
</dbReference>
<keyword evidence="1" id="KW-0547">Nucleotide-binding</keyword>
<accession>A0A2N5XPH8</accession>
<dbReference type="PANTHER" id="PTHR12169">
    <property type="entry name" value="ATPASE N2B"/>
    <property type="match status" value="1"/>
</dbReference>
<proteinExistence type="predicted"/>
<dbReference type="GO" id="GO:0051301">
    <property type="term" value="P:cell division"/>
    <property type="evidence" value="ECO:0007669"/>
    <property type="project" value="UniProtKB-KW"/>
</dbReference>
<dbReference type="SUPFAM" id="SSF52540">
    <property type="entry name" value="P-loop containing nucleoside triphosphate hydrolases"/>
    <property type="match status" value="1"/>
</dbReference>
<protein>
    <submittedName>
        <fullName evidence="3">Cell division protein ZapE</fullName>
    </submittedName>
</protein>
<evidence type="ECO:0000313" key="3">
    <source>
        <dbReference type="EMBL" id="PLW76394.1"/>
    </source>
</evidence>
<organism evidence="3 4">
    <name type="scientific">Cohaesibacter celericrescens</name>
    <dbReference type="NCBI Taxonomy" id="2067669"/>
    <lineage>
        <taxon>Bacteria</taxon>
        <taxon>Pseudomonadati</taxon>
        <taxon>Pseudomonadota</taxon>
        <taxon>Alphaproteobacteria</taxon>
        <taxon>Hyphomicrobiales</taxon>
        <taxon>Cohaesibacteraceae</taxon>
    </lineage>
</organism>
<comment type="caution">
    <text evidence="3">The sequence shown here is derived from an EMBL/GenBank/DDBJ whole genome shotgun (WGS) entry which is preliminary data.</text>
</comment>
<dbReference type="Proteomes" id="UP000234881">
    <property type="component" value="Unassembled WGS sequence"/>
</dbReference>
<evidence type="ECO:0000256" key="2">
    <source>
        <dbReference type="ARBA" id="ARBA00022840"/>
    </source>
</evidence>
<dbReference type="GO" id="GO:0005524">
    <property type="term" value="F:ATP binding"/>
    <property type="evidence" value="ECO:0007669"/>
    <property type="project" value="UniProtKB-KW"/>
</dbReference>
<dbReference type="OrthoDB" id="9774491at2"/>
<sequence>MGSEFGVHTVSGLYDNKVEHGEIDRDEEQRALALRFDDLLVAISEKRLSRKTSSLGWLFARRQPPETVKGLYVWGAVGRGKTMVMDLFFDAVPVRRKGRFHFHEFMRDMHERIKVARSDIKSGRIKGDDPIKPVADDLAQELQLLCFDEFSVSDIADAMLLGRLFTRLFEHGVIMVATSNVEPRLLYKDGLNRQLFLPFLDLLQHQCDVIELDSRTDFRMEKLGGELVYLHPHNDDTARRFQNMWEILIDGPCAPSDAVVNQGRSIHVPQAYHGFARFSFVDLCAKPLGASDYLRLCGLYHTIFLEDIPAMGRANRNEAKRFIILIDALYDNQIRLIATAAASPFDLYGDDNGTEAFEFARTTSRLIEMQSSDYLSHRESA</sequence>
<dbReference type="Gene3D" id="3.40.50.300">
    <property type="entry name" value="P-loop containing nucleotide triphosphate hydrolases"/>
    <property type="match status" value="1"/>
</dbReference>
<evidence type="ECO:0000313" key="4">
    <source>
        <dbReference type="Proteomes" id="UP000234881"/>
    </source>
</evidence>
<dbReference type="InterPro" id="IPR027417">
    <property type="entry name" value="P-loop_NTPase"/>
</dbReference>
<name>A0A2N5XPH8_9HYPH</name>
<keyword evidence="4" id="KW-1185">Reference proteome</keyword>
<dbReference type="Pfam" id="PF03969">
    <property type="entry name" value="AFG1_ATPase"/>
    <property type="match status" value="1"/>
</dbReference>
<reference evidence="3 4" key="1">
    <citation type="submission" date="2018-01" db="EMBL/GenBank/DDBJ databases">
        <title>The draft genome sequence of Cohaesibacter sp. H1304.</title>
        <authorList>
            <person name="Wang N.-N."/>
            <person name="Du Z.-J."/>
        </authorList>
    </citation>
    <scope>NUCLEOTIDE SEQUENCE [LARGE SCALE GENOMIC DNA]</scope>
    <source>
        <strain evidence="3 4">H1304</strain>
    </source>
</reference>
<dbReference type="EMBL" id="PKUQ01000031">
    <property type="protein sequence ID" value="PLW76394.1"/>
    <property type="molecule type" value="Genomic_DNA"/>
</dbReference>
<dbReference type="GO" id="GO:0016887">
    <property type="term" value="F:ATP hydrolysis activity"/>
    <property type="evidence" value="ECO:0007669"/>
    <property type="project" value="InterPro"/>
</dbReference>
<keyword evidence="2" id="KW-0067">ATP-binding</keyword>
<gene>
    <name evidence="3" type="ORF">C0081_16070</name>
</gene>
<keyword evidence="3" id="KW-0132">Cell division</keyword>
<dbReference type="AlphaFoldDB" id="A0A2N5XPH8"/>
<evidence type="ECO:0000256" key="1">
    <source>
        <dbReference type="ARBA" id="ARBA00022741"/>
    </source>
</evidence>
<dbReference type="InterPro" id="IPR005654">
    <property type="entry name" value="ATPase_AFG1-like"/>
</dbReference>
<dbReference type="GO" id="GO:0005737">
    <property type="term" value="C:cytoplasm"/>
    <property type="evidence" value="ECO:0007669"/>
    <property type="project" value="TreeGrafter"/>
</dbReference>
<dbReference type="PANTHER" id="PTHR12169:SF6">
    <property type="entry name" value="AFG1-LIKE ATPASE"/>
    <property type="match status" value="1"/>
</dbReference>